<dbReference type="RefSeq" id="XP_052123215.1">
    <property type="nucleotide sequence ID" value="XM_052267255.1"/>
</dbReference>
<dbReference type="GeneID" id="113212239"/>
<evidence type="ECO:0000259" key="1">
    <source>
        <dbReference type="PROSITE" id="PS50835"/>
    </source>
</evidence>
<dbReference type="PANTHER" id="PTHR21261">
    <property type="entry name" value="BEAT PROTEIN"/>
    <property type="match status" value="1"/>
</dbReference>
<feature type="domain" description="Ig-like" evidence="1">
    <location>
        <begin position="7"/>
        <end position="114"/>
    </location>
</feature>
<dbReference type="Proteomes" id="UP000504606">
    <property type="component" value="Unplaced"/>
</dbReference>
<dbReference type="InterPro" id="IPR036179">
    <property type="entry name" value="Ig-like_dom_sf"/>
</dbReference>
<protein>
    <submittedName>
        <fullName evidence="3">Uncharacterized protein LOC113212239</fullName>
    </submittedName>
</protein>
<dbReference type="OrthoDB" id="6343941at2759"/>
<accession>A0A9C6WYD1</accession>
<dbReference type="InterPro" id="IPR007110">
    <property type="entry name" value="Ig-like_dom"/>
</dbReference>
<dbReference type="SMART" id="SM00409">
    <property type="entry name" value="IG"/>
    <property type="match status" value="1"/>
</dbReference>
<proteinExistence type="predicted"/>
<dbReference type="FunFam" id="2.60.40.10:FF:000437">
    <property type="entry name" value="Beat-IIIc, isoform A"/>
    <property type="match status" value="1"/>
</dbReference>
<gene>
    <name evidence="3" type="primary">LOC113212239</name>
</gene>
<dbReference type="Pfam" id="PF07686">
    <property type="entry name" value="V-set"/>
    <property type="match status" value="1"/>
</dbReference>
<dbReference type="PROSITE" id="PS50835">
    <property type="entry name" value="IG_LIKE"/>
    <property type="match status" value="2"/>
</dbReference>
<dbReference type="AlphaFoldDB" id="A0A9C6WYD1"/>
<organism evidence="2 3">
    <name type="scientific">Frankliniella occidentalis</name>
    <name type="common">Western flower thrips</name>
    <name type="synonym">Euthrips occidentalis</name>
    <dbReference type="NCBI Taxonomy" id="133901"/>
    <lineage>
        <taxon>Eukaryota</taxon>
        <taxon>Metazoa</taxon>
        <taxon>Ecdysozoa</taxon>
        <taxon>Arthropoda</taxon>
        <taxon>Hexapoda</taxon>
        <taxon>Insecta</taxon>
        <taxon>Pterygota</taxon>
        <taxon>Neoptera</taxon>
        <taxon>Paraneoptera</taxon>
        <taxon>Thysanoptera</taxon>
        <taxon>Terebrantia</taxon>
        <taxon>Thripoidea</taxon>
        <taxon>Thripidae</taxon>
        <taxon>Frankliniella</taxon>
    </lineage>
</organism>
<dbReference type="InterPro" id="IPR003599">
    <property type="entry name" value="Ig_sub"/>
</dbReference>
<evidence type="ECO:0000313" key="3">
    <source>
        <dbReference type="RefSeq" id="XP_052123215.1"/>
    </source>
</evidence>
<reference evidence="3" key="1">
    <citation type="submission" date="2025-08" db="UniProtKB">
        <authorList>
            <consortium name="RefSeq"/>
        </authorList>
    </citation>
    <scope>IDENTIFICATION</scope>
    <source>
        <tissue evidence="3">Whole organism</tissue>
    </source>
</reference>
<dbReference type="InterPro" id="IPR013783">
    <property type="entry name" value="Ig-like_fold"/>
</dbReference>
<name>A0A9C6WYD1_FRAOC</name>
<dbReference type="InterPro" id="IPR013106">
    <property type="entry name" value="Ig_V-set"/>
</dbReference>
<evidence type="ECO:0000313" key="2">
    <source>
        <dbReference type="Proteomes" id="UP000504606"/>
    </source>
</evidence>
<sequence>MLEWSQPYMSLWAAGLREVHLQTPLAVKAGTTVTLRCNYDLQDDTLYTVKWYKGRSEFFRFTPKELPNTQVFPLNGISVDVHTSDRNQVVLNNVQVAISGKYRCEVSADAPSFQTLFGSGSLRVVEPPVVSPALQVDKLRYSPSDRLRANCSVPSSLPPANVTWTVNGAPVPNHSVTTTPTNCTGTSSLTTRCGAVSLLDMEVQGGSFHLGSLRIECAAHVWTLYHAAVHRDVGEEKPRLGASVLGNRDSAGPSLSVNWWCSFICVAAAVLLGAHHR</sequence>
<feature type="domain" description="Ig-like" evidence="1">
    <location>
        <begin position="128"/>
        <end position="168"/>
    </location>
</feature>
<dbReference type="PANTHER" id="PTHR21261:SF15">
    <property type="entry name" value="BEATEN PATH IIIA, ISOFORM D-RELATED"/>
    <property type="match status" value="1"/>
</dbReference>
<dbReference type="KEGG" id="foc:113212239"/>
<keyword evidence="2" id="KW-1185">Reference proteome</keyword>
<dbReference type="SUPFAM" id="SSF48726">
    <property type="entry name" value="Immunoglobulin"/>
    <property type="match status" value="2"/>
</dbReference>
<dbReference type="Gene3D" id="2.60.40.10">
    <property type="entry name" value="Immunoglobulins"/>
    <property type="match status" value="2"/>
</dbReference>